<reference evidence="4" key="2">
    <citation type="journal article" date="1994" name="J. Biol. Chem.">
        <title>In vivo conversion of L-serine to D-alanine in a ribosomally synthesized polypeptide.</title>
        <authorList>
            <person name="Skaugen M."/>
            <person name="Nissen-Meyer J."/>
            <person name="Jung G."/>
            <person name="Stevanovic S."/>
            <person name="Sletten K."/>
            <person name="Inger C."/>
            <person name="Abildgaard C.I."/>
            <person name="Nes I.F."/>
        </authorList>
    </citation>
    <scope>NUCLEOTIDE SEQUENCE</scope>
    <source>
        <strain evidence="4">L45</strain>
    </source>
</reference>
<dbReference type="InterPro" id="IPR051796">
    <property type="entry name" value="ISF_SsuE-like"/>
</dbReference>
<evidence type="ECO:0000259" key="3">
    <source>
        <dbReference type="Pfam" id="PF03358"/>
    </source>
</evidence>
<dbReference type="InterPro" id="IPR029039">
    <property type="entry name" value="Flavoprotein-like_sf"/>
</dbReference>
<dbReference type="GO" id="GO:0016491">
    <property type="term" value="F:oxidoreductase activity"/>
    <property type="evidence" value="ECO:0007669"/>
    <property type="project" value="InterPro"/>
</dbReference>
<organism evidence="4">
    <name type="scientific">Latilactobacillus sakei</name>
    <name type="common">Lactobacillus sakei</name>
    <dbReference type="NCBI Taxonomy" id="1599"/>
    <lineage>
        <taxon>Bacteria</taxon>
        <taxon>Bacillati</taxon>
        <taxon>Bacillota</taxon>
        <taxon>Bacilli</taxon>
        <taxon>Lactobacillales</taxon>
        <taxon>Lactobacillaceae</taxon>
        <taxon>Latilactobacillus</taxon>
    </lineage>
</organism>
<dbReference type="Pfam" id="PF03358">
    <property type="entry name" value="FMN_red"/>
    <property type="match status" value="1"/>
</dbReference>
<dbReference type="SUPFAM" id="SSF52218">
    <property type="entry name" value="Flavoproteins"/>
    <property type="match status" value="1"/>
</dbReference>
<reference evidence="4" key="5">
    <citation type="journal article" date="2002" name="Appl. Environ. Microbiol.">
        <title>Identification, characterization, and expression of a second, bicistronic, operon involved in the production of lactocin S in Lactobacillus sakei L45.</title>
        <authorList>
            <person name="Skaugen M."/>
            <person name="Andersen E.L."/>
            <person name="Christie V.H."/>
            <person name="Nes I.F."/>
        </authorList>
    </citation>
    <scope>NUCLEOTIDE SEQUENCE</scope>
    <source>
        <strain evidence="4">L45</strain>
    </source>
</reference>
<proteinExistence type="predicted"/>
<sequence>MKIFAFSGAHHIGGLTNTIIERLVSGLKSGNDSLFFRNPTELSIKYVESTEMFTSGIDTINDDIQMIRDEIASSDVIILGTPVYIRHISGSMKTFLDRLGAWTHTYGLAGKRAIVFAVSSSTGEDTACEYLSYVSQQMGLAVDSELLINTSYQTTEDIFDQVDFSIDKLKRHIADKEYIITDMQRKKFALSQTQLRNNQLFPHEIDVLSEKKLLEFGDFDAFFRHMDNINREQSHYGDD</sequence>
<dbReference type="InterPro" id="IPR005025">
    <property type="entry name" value="FMN_Rdtase-like_dom"/>
</dbReference>
<dbReference type="AlphaFoldDB" id="Q48850"/>
<gene>
    <name evidence="4" type="primary">lasN</name>
</gene>
<keyword evidence="2" id="KW-0288">FMN</keyword>
<dbReference type="PANTHER" id="PTHR43278:SF4">
    <property type="entry name" value="NAD(P)H-DEPENDENT FMN-CONTAINING OXIDOREDUCTASE YWQN-RELATED"/>
    <property type="match status" value="1"/>
</dbReference>
<evidence type="ECO:0000313" key="4">
    <source>
        <dbReference type="EMBL" id="CAA91111.1"/>
    </source>
</evidence>
<evidence type="ECO:0000256" key="2">
    <source>
        <dbReference type="ARBA" id="ARBA00022643"/>
    </source>
</evidence>
<reference evidence="4" key="4">
    <citation type="journal article" date="2000" name="Microbiology">
        <title>Transposition in Lactobacillus sakei: inactivation of a second lactocin S operon by the insertion of IS1520, a new member of the IS3 family of insertion sequences.</title>
        <authorList>
            <person name="Skaugen M."/>
        </authorList>
    </citation>
    <scope>NUCLEOTIDE SEQUENCE</scope>
    <source>
        <strain evidence="4">L45</strain>
    </source>
</reference>
<dbReference type="Gene3D" id="3.40.50.360">
    <property type="match status" value="1"/>
</dbReference>
<accession>Q48850</accession>
<protein>
    <submittedName>
        <fullName evidence="4">Uncharacterized protein lasN</fullName>
    </submittedName>
</protein>
<evidence type="ECO:0000256" key="1">
    <source>
        <dbReference type="ARBA" id="ARBA00022630"/>
    </source>
</evidence>
<dbReference type="EMBL" id="Z54312">
    <property type="protein sequence ID" value="CAA91111.1"/>
    <property type="molecule type" value="Genomic_DNA"/>
</dbReference>
<reference evidence="4" key="3">
    <citation type="journal article" date="1997" name="Mol. Gen. Genet.">
        <title>Organization and expression of a gene cluster involved in the biosynthesis of the lantibiotic lactocin S.</title>
        <authorList>
            <person name="Skaugen M."/>
        </authorList>
    </citation>
    <scope>NUCLEOTIDE SEQUENCE</scope>
    <source>
        <strain evidence="4">L45</strain>
    </source>
</reference>
<keyword evidence="1" id="KW-0285">Flavoprotein</keyword>
<dbReference type="PANTHER" id="PTHR43278">
    <property type="entry name" value="NAD(P)H-DEPENDENT FMN-CONTAINING OXIDOREDUCTASE YWQN-RELATED"/>
    <property type="match status" value="1"/>
</dbReference>
<reference evidence="4" key="1">
    <citation type="journal article" date="1994" name="Appl. Environ. Microbiol.">
        <title>Transposition in Lactobacillus sake and its abolition of lactocin S production by insertion of IS1163, a new member of the IS3 family.</title>
        <authorList>
            <person name="Skaugen M."/>
        </authorList>
    </citation>
    <scope>NUCLEOTIDE SEQUENCE</scope>
    <source>
        <strain evidence="4">L45</strain>
    </source>
</reference>
<feature type="domain" description="NADPH-dependent FMN reductase-like" evidence="3">
    <location>
        <begin position="1"/>
        <end position="133"/>
    </location>
</feature>
<name>Q48850_LATSK</name>
<dbReference type="RefSeq" id="WP_089535189.1">
    <property type="nucleotide sequence ID" value="NZ_CP016466.1"/>
</dbReference>